<dbReference type="EMBL" id="VFPU01000001">
    <property type="protein sequence ID" value="TQM97411.1"/>
    <property type="molecule type" value="Genomic_DNA"/>
</dbReference>
<keyword evidence="8" id="KW-1185">Reference proteome</keyword>
<accession>A0A543KQQ5</accession>
<protein>
    <submittedName>
        <fullName evidence="7">Dihydrolipoamide dehydrogenase</fullName>
    </submittedName>
</protein>
<evidence type="ECO:0000256" key="1">
    <source>
        <dbReference type="ARBA" id="ARBA00007532"/>
    </source>
</evidence>
<dbReference type="PRINTS" id="PR00368">
    <property type="entry name" value="FADPNR"/>
</dbReference>
<dbReference type="InterPro" id="IPR023753">
    <property type="entry name" value="FAD/NAD-binding_dom"/>
</dbReference>
<keyword evidence="2" id="KW-0285">Flavoprotein</keyword>
<dbReference type="Pfam" id="PF02852">
    <property type="entry name" value="Pyr_redox_dim"/>
    <property type="match status" value="1"/>
</dbReference>
<dbReference type="InterPro" id="IPR036188">
    <property type="entry name" value="FAD/NAD-bd_sf"/>
</dbReference>
<evidence type="ECO:0000256" key="3">
    <source>
        <dbReference type="ARBA" id="ARBA00022827"/>
    </source>
</evidence>
<proteinExistence type="inferred from homology"/>
<feature type="binding site" evidence="4">
    <location>
        <position position="123"/>
    </location>
    <ligand>
        <name>FAD</name>
        <dbReference type="ChEBI" id="CHEBI:57692"/>
    </ligand>
</feature>
<dbReference type="SUPFAM" id="SSF51905">
    <property type="entry name" value="FAD/NAD(P)-binding domain"/>
    <property type="match status" value="1"/>
</dbReference>
<evidence type="ECO:0000259" key="5">
    <source>
        <dbReference type="Pfam" id="PF02852"/>
    </source>
</evidence>
<feature type="domain" description="Pyridine nucleotide-disulphide oxidoreductase dimerisation" evidence="5">
    <location>
        <begin position="372"/>
        <end position="479"/>
    </location>
</feature>
<dbReference type="PIRSF" id="PIRSF000350">
    <property type="entry name" value="Mercury_reductase_MerA"/>
    <property type="match status" value="1"/>
</dbReference>
<dbReference type="InterPro" id="IPR001100">
    <property type="entry name" value="Pyr_nuc-diS_OxRdtase"/>
</dbReference>
<organism evidence="7 8">
    <name type="scientific">Ornithinimicrobium humiphilum</name>
    <dbReference type="NCBI Taxonomy" id="125288"/>
    <lineage>
        <taxon>Bacteria</taxon>
        <taxon>Bacillati</taxon>
        <taxon>Actinomycetota</taxon>
        <taxon>Actinomycetes</taxon>
        <taxon>Micrococcales</taxon>
        <taxon>Ornithinimicrobiaceae</taxon>
        <taxon>Ornithinimicrobium</taxon>
    </lineage>
</organism>
<dbReference type="GO" id="GO:0050660">
    <property type="term" value="F:flavin adenine dinucleotide binding"/>
    <property type="evidence" value="ECO:0007669"/>
    <property type="project" value="TreeGrafter"/>
</dbReference>
<dbReference type="InterPro" id="IPR016156">
    <property type="entry name" value="FAD/NAD-linked_Rdtase_dimer_sf"/>
</dbReference>
<dbReference type="PANTHER" id="PTHR43014">
    <property type="entry name" value="MERCURIC REDUCTASE"/>
    <property type="match status" value="1"/>
</dbReference>
<dbReference type="PRINTS" id="PR00411">
    <property type="entry name" value="PNDRDTASEI"/>
</dbReference>
<keyword evidence="3 4" id="KW-0274">FAD</keyword>
<gene>
    <name evidence="7" type="ORF">FB476_2321</name>
</gene>
<dbReference type="NCBIfam" id="NF005883">
    <property type="entry name" value="PRK07845.1"/>
    <property type="match status" value="1"/>
</dbReference>
<comment type="similarity">
    <text evidence="1">Belongs to the class-I pyridine nucleotide-disulfide oxidoreductase family.</text>
</comment>
<dbReference type="Gene3D" id="3.50.50.60">
    <property type="entry name" value="FAD/NAD(P)-binding domain"/>
    <property type="match status" value="2"/>
</dbReference>
<sequence>MNAVNKSVVVIGGGPGGYEAALGAAQLGAEVTVIERSGLGGAAVLTDCVPSKALIATADFMDRFSAAKRIGVHFDGAQVPGDQGVTAHVADVNARIMELAQAQSRDIGERLESVGVEVIQGAGRLLPDRRVEVVEGVHEVNSGEEPAPHGRDHDEAAATRVLEADLVLVATGARPRVMDTAVPDGERILTWQQIWNLTELPEHLVVIGSGVTGAELAHAYLGLGCAVTLISSRDRVLPGEDADAANVVEEVFRRRGMTVLNRSRAAGVRREGDTVVVTLEDGRQVEGSHALLAVGSIPNTTDMGLEEAGVRLSRSGHIEVDRVSRTSAPGVYAAGDCTGVLPLASVAAMQGRIAVAHALGDAVAPLSLGKVSSNIFTDPEIATVGVSQADIDEGRVDARAVMLPLTKNPRAKMQNVQDGFVKIFARKGSQTIVGGVVVSPRASELIFPIALAVANRLNVDQFSSTFTVYPSMSGSLSEAARQLHEIAD</sequence>
<evidence type="ECO:0000313" key="8">
    <source>
        <dbReference type="Proteomes" id="UP000315133"/>
    </source>
</evidence>
<feature type="domain" description="FAD/NAD(P)-binding" evidence="6">
    <location>
        <begin position="7"/>
        <end position="351"/>
    </location>
</feature>
<feature type="binding site" evidence="4">
    <location>
        <position position="336"/>
    </location>
    <ligand>
        <name>FAD</name>
        <dbReference type="ChEBI" id="CHEBI:57692"/>
    </ligand>
</feature>
<name>A0A543KQQ5_9MICO</name>
<dbReference type="PANTHER" id="PTHR43014:SF1">
    <property type="entry name" value="NAD(P)H DEHYDROGENASE (QUINONE)"/>
    <property type="match status" value="1"/>
</dbReference>
<feature type="binding site" evidence="4">
    <location>
        <begin position="208"/>
        <end position="215"/>
    </location>
    <ligand>
        <name>NAD(+)</name>
        <dbReference type="ChEBI" id="CHEBI:57540"/>
    </ligand>
</feature>
<dbReference type="SUPFAM" id="SSF55424">
    <property type="entry name" value="FAD/NAD-linked reductases, dimerisation (C-terminal) domain"/>
    <property type="match status" value="1"/>
</dbReference>
<reference evidence="7 8" key="1">
    <citation type="submission" date="2019-06" db="EMBL/GenBank/DDBJ databases">
        <title>Sequencing the genomes of 1000 actinobacteria strains.</title>
        <authorList>
            <person name="Klenk H.-P."/>
        </authorList>
    </citation>
    <scope>NUCLEOTIDE SEQUENCE [LARGE SCALE GENOMIC DNA]</scope>
    <source>
        <strain evidence="7 8">DSM 12362</strain>
    </source>
</reference>
<dbReference type="OrthoDB" id="4797035at2"/>
<dbReference type="Proteomes" id="UP000315133">
    <property type="component" value="Unassembled WGS sequence"/>
</dbReference>
<dbReference type="GO" id="GO:0003955">
    <property type="term" value="F:NAD(P)H dehydrogenase (quinone) activity"/>
    <property type="evidence" value="ECO:0007669"/>
    <property type="project" value="TreeGrafter"/>
</dbReference>
<dbReference type="AlphaFoldDB" id="A0A543KQQ5"/>
<dbReference type="Pfam" id="PF07992">
    <property type="entry name" value="Pyr_redox_2"/>
    <property type="match status" value="1"/>
</dbReference>
<comment type="cofactor">
    <cofactor evidence="4">
        <name>FAD</name>
        <dbReference type="ChEBI" id="CHEBI:57692"/>
    </cofactor>
    <text evidence="4">Binds 1 FAD per subunit.</text>
</comment>
<dbReference type="Gene3D" id="3.30.390.30">
    <property type="match status" value="1"/>
</dbReference>
<dbReference type="InterPro" id="IPR004099">
    <property type="entry name" value="Pyr_nucl-diS_OxRdtase_dimer"/>
</dbReference>
<evidence type="ECO:0000259" key="6">
    <source>
        <dbReference type="Pfam" id="PF07992"/>
    </source>
</evidence>
<evidence type="ECO:0000256" key="2">
    <source>
        <dbReference type="ARBA" id="ARBA00022630"/>
    </source>
</evidence>
<evidence type="ECO:0000256" key="4">
    <source>
        <dbReference type="PIRSR" id="PIRSR000350-3"/>
    </source>
</evidence>
<feature type="binding site" evidence="4">
    <location>
        <position position="52"/>
    </location>
    <ligand>
        <name>FAD</name>
        <dbReference type="ChEBI" id="CHEBI:57692"/>
    </ligand>
</feature>
<keyword evidence="4" id="KW-0547">Nucleotide-binding</keyword>
<comment type="caution">
    <text evidence="7">The sequence shown here is derived from an EMBL/GenBank/DDBJ whole genome shotgun (WGS) entry which is preliminary data.</text>
</comment>
<feature type="binding site" evidence="4">
    <location>
        <position position="295"/>
    </location>
    <ligand>
        <name>NAD(+)</name>
        <dbReference type="ChEBI" id="CHEBI:57540"/>
    </ligand>
</feature>
<evidence type="ECO:0000313" key="7">
    <source>
        <dbReference type="EMBL" id="TQM97411.1"/>
    </source>
</evidence>
<keyword evidence="4" id="KW-0520">NAD</keyword>
<dbReference type="RefSeq" id="WP_141818923.1">
    <property type="nucleotide sequence ID" value="NZ_BAAAIL010000002.1"/>
</dbReference>